<dbReference type="Pfam" id="PF18029">
    <property type="entry name" value="Glyoxalase_6"/>
    <property type="match status" value="1"/>
</dbReference>
<evidence type="ECO:0000313" key="3">
    <source>
        <dbReference type="Proteomes" id="UP001500121"/>
    </source>
</evidence>
<dbReference type="Proteomes" id="UP001500121">
    <property type="component" value="Unassembled WGS sequence"/>
</dbReference>
<dbReference type="Gene3D" id="3.10.180.10">
    <property type="entry name" value="2,3-Dihydroxybiphenyl 1,2-Dioxygenase, domain 1"/>
    <property type="match status" value="1"/>
</dbReference>
<accession>A0ABP8YYM7</accession>
<proteinExistence type="predicted"/>
<dbReference type="EMBL" id="BAABLP010000002">
    <property type="protein sequence ID" value="GAA4740492.1"/>
    <property type="molecule type" value="Genomic_DNA"/>
</dbReference>
<protein>
    <submittedName>
        <fullName evidence="2">VOC family protein</fullName>
    </submittedName>
</protein>
<feature type="domain" description="VOC" evidence="1">
    <location>
        <begin position="4"/>
        <end position="116"/>
    </location>
</feature>
<dbReference type="InterPro" id="IPR029068">
    <property type="entry name" value="Glyas_Bleomycin-R_OHBP_Dase"/>
</dbReference>
<keyword evidence="3" id="KW-1185">Reference proteome</keyword>
<dbReference type="SUPFAM" id="SSF54593">
    <property type="entry name" value="Glyoxalase/Bleomycin resistance protein/Dihydroxybiphenyl dioxygenase"/>
    <property type="match status" value="1"/>
</dbReference>
<dbReference type="PANTHER" id="PTHR35908">
    <property type="entry name" value="HYPOTHETICAL FUSION PROTEIN"/>
    <property type="match status" value="1"/>
</dbReference>
<sequence>MTLSIGAVVLRVRDLDRMTAFWTAALDLEPRHEPEADWVSLRARSGDGPHLSLDRRRSAYELPPRFHLDLYADDRPAEVARLVALGATEIPLEHRGEVDWTLLEDPEGNRFDVCDRPPA</sequence>
<organism evidence="2 3">
    <name type="scientific">Amnibacterium soli</name>
    <dbReference type="NCBI Taxonomy" id="1282736"/>
    <lineage>
        <taxon>Bacteria</taxon>
        <taxon>Bacillati</taxon>
        <taxon>Actinomycetota</taxon>
        <taxon>Actinomycetes</taxon>
        <taxon>Micrococcales</taxon>
        <taxon>Microbacteriaceae</taxon>
        <taxon>Amnibacterium</taxon>
    </lineage>
</organism>
<dbReference type="RefSeq" id="WP_345479838.1">
    <property type="nucleotide sequence ID" value="NZ_BAABLP010000002.1"/>
</dbReference>
<dbReference type="PROSITE" id="PS51819">
    <property type="entry name" value="VOC"/>
    <property type="match status" value="1"/>
</dbReference>
<evidence type="ECO:0000259" key="1">
    <source>
        <dbReference type="PROSITE" id="PS51819"/>
    </source>
</evidence>
<evidence type="ECO:0000313" key="2">
    <source>
        <dbReference type="EMBL" id="GAA4740492.1"/>
    </source>
</evidence>
<name>A0ABP8YYM7_9MICO</name>
<dbReference type="InterPro" id="IPR037523">
    <property type="entry name" value="VOC_core"/>
</dbReference>
<dbReference type="InterPro" id="IPR041581">
    <property type="entry name" value="Glyoxalase_6"/>
</dbReference>
<comment type="caution">
    <text evidence="2">The sequence shown here is derived from an EMBL/GenBank/DDBJ whole genome shotgun (WGS) entry which is preliminary data.</text>
</comment>
<gene>
    <name evidence="2" type="ORF">GCM10025783_09290</name>
</gene>
<dbReference type="PANTHER" id="PTHR35908:SF1">
    <property type="entry name" value="CONSERVED PROTEIN"/>
    <property type="match status" value="1"/>
</dbReference>
<reference evidence="3" key="1">
    <citation type="journal article" date="2019" name="Int. J. Syst. Evol. Microbiol.">
        <title>The Global Catalogue of Microorganisms (GCM) 10K type strain sequencing project: providing services to taxonomists for standard genome sequencing and annotation.</title>
        <authorList>
            <consortium name="The Broad Institute Genomics Platform"/>
            <consortium name="The Broad Institute Genome Sequencing Center for Infectious Disease"/>
            <person name="Wu L."/>
            <person name="Ma J."/>
        </authorList>
    </citation>
    <scope>NUCLEOTIDE SEQUENCE [LARGE SCALE GENOMIC DNA]</scope>
    <source>
        <strain evidence="3">JCM 19015</strain>
    </source>
</reference>
<dbReference type="CDD" id="cd06587">
    <property type="entry name" value="VOC"/>
    <property type="match status" value="1"/>
</dbReference>